<accession>A0ABT0IUE9</accession>
<evidence type="ECO:0000256" key="1">
    <source>
        <dbReference type="ARBA" id="ARBA00004240"/>
    </source>
</evidence>
<dbReference type="SMART" id="SM00822">
    <property type="entry name" value="PKS_KR"/>
    <property type="match status" value="1"/>
</dbReference>
<comment type="similarity">
    <text evidence="11">Belongs to the short-chain dehydrogenases/reductases (SDR) family.</text>
</comment>
<keyword evidence="9" id="KW-0443">Lipid metabolism</keyword>
<gene>
    <name evidence="14" type="ORF">M0654_16155</name>
</gene>
<keyword evidence="7" id="KW-0746">Sphingolipid metabolism</keyword>
<proteinExistence type="inferred from homology"/>
<dbReference type="PRINTS" id="PR00080">
    <property type="entry name" value="SDRFAMILY"/>
</dbReference>
<keyword evidence="6" id="KW-0521">NADP</keyword>
<keyword evidence="15" id="KW-1185">Reference proteome</keyword>
<feature type="transmembrane region" description="Helical" evidence="12">
    <location>
        <begin position="232"/>
        <end position="256"/>
    </location>
</feature>
<dbReference type="CDD" id="cd08939">
    <property type="entry name" value="KDSR-like_SDR_c"/>
    <property type="match status" value="1"/>
</dbReference>
<dbReference type="Gene3D" id="3.40.50.720">
    <property type="entry name" value="NAD(P)-binding Rossmann-like Domain"/>
    <property type="match status" value="1"/>
</dbReference>
<dbReference type="InterPro" id="IPR020904">
    <property type="entry name" value="Sc_DH/Rdtase_CS"/>
</dbReference>
<sequence length="260" mass="27902">MHVIVTGGSSGIGLEVSRLYASRGARVTLIARDRPKLEVARDDLLVTAKSAPDDIQIASADVGDEAAIRDAVQQAESRLGPCDVLIACAGIVEPAVFEDLSSERFNEQIRINLLGTVNAVRSVYTGMKHRGQGRIMIVSSGAGLIGIHGYSAYCASKAALTGFAEALAQEGQAHGITVGICFPPDTQTPQLERELPKRPIEAQRLMGKAGAWSAEAVARKIVRAIDRRSGKLYFGFSLAALGLFGGVIKPVLFWWYRRRA</sequence>
<reference evidence="14 15" key="1">
    <citation type="submission" date="2022-04" db="EMBL/GenBank/DDBJ databases">
        <title>Rhizobium coralii sp. nov., isolated from coral Turbinaria peltata.</title>
        <authorList>
            <person name="Sun H."/>
        </authorList>
    </citation>
    <scope>NUCLEOTIDE SEQUENCE [LARGE SCALE GENOMIC DNA]</scope>
    <source>
        <strain evidence="14 15">NTR19</strain>
    </source>
</reference>
<dbReference type="InterPro" id="IPR045022">
    <property type="entry name" value="KDSR-like"/>
</dbReference>
<dbReference type="Proteomes" id="UP001202827">
    <property type="component" value="Unassembled WGS sequence"/>
</dbReference>
<comment type="subcellular location">
    <subcellularLocation>
        <location evidence="1">Endoplasmic reticulum</location>
    </subcellularLocation>
</comment>
<evidence type="ECO:0000256" key="3">
    <source>
        <dbReference type="ARBA" id="ARBA00004991"/>
    </source>
</evidence>
<name>A0ABT0IUE9_9HYPH</name>
<dbReference type="SUPFAM" id="SSF51735">
    <property type="entry name" value="NAD(P)-binding Rossmann-fold domains"/>
    <property type="match status" value="1"/>
</dbReference>
<evidence type="ECO:0000256" key="5">
    <source>
        <dbReference type="ARBA" id="ARBA00022824"/>
    </source>
</evidence>
<dbReference type="EC" id="1.1.1.102" evidence="10"/>
<keyword evidence="12" id="KW-0812">Transmembrane</keyword>
<evidence type="ECO:0000256" key="11">
    <source>
        <dbReference type="RuleBase" id="RU000363"/>
    </source>
</evidence>
<evidence type="ECO:0000256" key="7">
    <source>
        <dbReference type="ARBA" id="ARBA00022919"/>
    </source>
</evidence>
<evidence type="ECO:0000256" key="12">
    <source>
        <dbReference type="SAM" id="Phobius"/>
    </source>
</evidence>
<dbReference type="PRINTS" id="PR00081">
    <property type="entry name" value="GDHRDH"/>
</dbReference>
<dbReference type="Pfam" id="PF00106">
    <property type="entry name" value="adh_short"/>
    <property type="match status" value="1"/>
</dbReference>
<evidence type="ECO:0000256" key="9">
    <source>
        <dbReference type="ARBA" id="ARBA00023098"/>
    </source>
</evidence>
<evidence type="ECO:0000256" key="8">
    <source>
        <dbReference type="ARBA" id="ARBA00023002"/>
    </source>
</evidence>
<comment type="caution">
    <text evidence="14">The sequence shown here is derived from an EMBL/GenBank/DDBJ whole genome shotgun (WGS) entry which is preliminary data.</text>
</comment>
<comment type="pathway">
    <text evidence="3">Sphingolipid metabolism.</text>
</comment>
<dbReference type="InterPro" id="IPR002347">
    <property type="entry name" value="SDR_fam"/>
</dbReference>
<evidence type="ECO:0000256" key="2">
    <source>
        <dbReference type="ARBA" id="ARBA00004760"/>
    </source>
</evidence>
<keyword evidence="5" id="KW-0256">Endoplasmic reticulum</keyword>
<evidence type="ECO:0000256" key="6">
    <source>
        <dbReference type="ARBA" id="ARBA00022857"/>
    </source>
</evidence>
<feature type="domain" description="Ketoreductase" evidence="13">
    <location>
        <begin position="1"/>
        <end position="185"/>
    </location>
</feature>
<dbReference type="EMBL" id="JALPRY010000018">
    <property type="protein sequence ID" value="MCK8781513.1"/>
    <property type="molecule type" value="Genomic_DNA"/>
</dbReference>
<dbReference type="PANTHER" id="PTHR43550">
    <property type="entry name" value="3-KETODIHYDROSPHINGOSINE REDUCTASE"/>
    <property type="match status" value="1"/>
</dbReference>
<comment type="pathway">
    <text evidence="2">Lipid metabolism; sphingolipid metabolism.</text>
</comment>
<keyword evidence="12" id="KW-1133">Transmembrane helix</keyword>
<keyword evidence="8" id="KW-0560">Oxidoreductase</keyword>
<protein>
    <recommendedName>
        <fullName evidence="10">3-dehydrosphinganine reductase</fullName>
        <ecNumber evidence="10">1.1.1.102</ecNumber>
    </recommendedName>
</protein>
<dbReference type="PROSITE" id="PS00061">
    <property type="entry name" value="ADH_SHORT"/>
    <property type="match status" value="1"/>
</dbReference>
<evidence type="ECO:0000256" key="10">
    <source>
        <dbReference type="ARBA" id="ARBA00026112"/>
    </source>
</evidence>
<keyword evidence="12" id="KW-0472">Membrane</keyword>
<dbReference type="InterPro" id="IPR057326">
    <property type="entry name" value="KR_dom"/>
</dbReference>
<evidence type="ECO:0000313" key="15">
    <source>
        <dbReference type="Proteomes" id="UP001202827"/>
    </source>
</evidence>
<keyword evidence="4" id="KW-0547">Nucleotide-binding</keyword>
<evidence type="ECO:0000256" key="4">
    <source>
        <dbReference type="ARBA" id="ARBA00022741"/>
    </source>
</evidence>
<dbReference type="PANTHER" id="PTHR43550:SF3">
    <property type="entry name" value="3-KETODIHYDROSPHINGOSINE REDUCTASE"/>
    <property type="match status" value="1"/>
</dbReference>
<evidence type="ECO:0000259" key="13">
    <source>
        <dbReference type="SMART" id="SM00822"/>
    </source>
</evidence>
<organism evidence="14 15">
    <name type="scientific">Neorhizobium turbinariae</name>
    <dbReference type="NCBI Taxonomy" id="2937795"/>
    <lineage>
        <taxon>Bacteria</taxon>
        <taxon>Pseudomonadati</taxon>
        <taxon>Pseudomonadota</taxon>
        <taxon>Alphaproteobacteria</taxon>
        <taxon>Hyphomicrobiales</taxon>
        <taxon>Rhizobiaceae</taxon>
        <taxon>Rhizobium/Agrobacterium group</taxon>
        <taxon>Neorhizobium</taxon>
    </lineage>
</organism>
<evidence type="ECO:0000313" key="14">
    <source>
        <dbReference type="EMBL" id="MCK8781513.1"/>
    </source>
</evidence>
<dbReference type="InterPro" id="IPR036291">
    <property type="entry name" value="NAD(P)-bd_dom_sf"/>
</dbReference>